<evidence type="ECO:0000256" key="3">
    <source>
        <dbReference type="ARBA" id="ARBA00022840"/>
    </source>
</evidence>
<keyword evidence="4" id="KW-0460">Magnesium</keyword>
<dbReference type="NCBIfam" id="TIGR02727">
    <property type="entry name" value="MTHFS_bact"/>
    <property type="match status" value="1"/>
</dbReference>
<name>A0ABW1R0L0_9ACTN</name>
<keyword evidence="2 4" id="KW-0547">Nucleotide-binding</keyword>
<dbReference type="InterPro" id="IPR037171">
    <property type="entry name" value="NagB/RpiA_transferase-like"/>
</dbReference>
<dbReference type="GO" id="GO:0030272">
    <property type="term" value="F:5-formyltetrahydrofolate cyclo-ligase activity"/>
    <property type="evidence" value="ECO:0007669"/>
    <property type="project" value="UniProtKB-EC"/>
</dbReference>
<keyword evidence="5" id="KW-0436">Ligase</keyword>
<dbReference type="EC" id="6.3.3.2" evidence="4"/>
<evidence type="ECO:0000313" key="6">
    <source>
        <dbReference type="Proteomes" id="UP001596098"/>
    </source>
</evidence>
<gene>
    <name evidence="5" type="ORF">ACFPWU_10935</name>
</gene>
<dbReference type="InterPro" id="IPR002698">
    <property type="entry name" value="FTHF_cligase"/>
</dbReference>
<dbReference type="PIRSF" id="PIRSF006806">
    <property type="entry name" value="FTHF_cligase"/>
    <property type="match status" value="1"/>
</dbReference>
<evidence type="ECO:0000256" key="2">
    <source>
        <dbReference type="ARBA" id="ARBA00022741"/>
    </source>
</evidence>
<dbReference type="PANTHER" id="PTHR23407">
    <property type="entry name" value="ATPASE INHIBITOR/5-FORMYLTETRAHYDROFOLATE CYCLO-LIGASE"/>
    <property type="match status" value="1"/>
</dbReference>
<reference evidence="6" key="1">
    <citation type="journal article" date="2019" name="Int. J. Syst. Evol. Microbiol.">
        <title>The Global Catalogue of Microorganisms (GCM) 10K type strain sequencing project: providing services to taxonomists for standard genome sequencing and annotation.</title>
        <authorList>
            <consortium name="The Broad Institute Genomics Platform"/>
            <consortium name="The Broad Institute Genome Sequencing Center for Infectious Disease"/>
            <person name="Wu L."/>
            <person name="Ma J."/>
        </authorList>
    </citation>
    <scope>NUCLEOTIDE SEQUENCE [LARGE SCALE GENOMIC DNA]</scope>
    <source>
        <strain evidence="6">DFY28</strain>
    </source>
</reference>
<keyword evidence="3 4" id="KW-0067">ATP-binding</keyword>
<evidence type="ECO:0000256" key="4">
    <source>
        <dbReference type="RuleBase" id="RU361279"/>
    </source>
</evidence>
<dbReference type="SUPFAM" id="SSF100950">
    <property type="entry name" value="NagB/RpiA/CoA transferase-like"/>
    <property type="match status" value="1"/>
</dbReference>
<keyword evidence="4" id="KW-0479">Metal-binding</keyword>
<dbReference type="RefSeq" id="WP_128221637.1">
    <property type="nucleotide sequence ID" value="NZ_CP034929.1"/>
</dbReference>
<proteinExistence type="inferred from homology"/>
<evidence type="ECO:0000313" key="5">
    <source>
        <dbReference type="EMBL" id="MFC6154171.1"/>
    </source>
</evidence>
<comment type="cofactor">
    <cofactor evidence="4">
        <name>Mg(2+)</name>
        <dbReference type="ChEBI" id="CHEBI:18420"/>
    </cofactor>
</comment>
<dbReference type="PANTHER" id="PTHR23407:SF1">
    <property type="entry name" value="5-FORMYLTETRAHYDROFOLATE CYCLO-LIGASE"/>
    <property type="match status" value="1"/>
</dbReference>
<dbReference type="Gene3D" id="3.40.50.10420">
    <property type="entry name" value="NagB/RpiA/CoA transferase-like"/>
    <property type="match status" value="1"/>
</dbReference>
<dbReference type="EMBL" id="JBHSQI010000005">
    <property type="protein sequence ID" value="MFC6154171.1"/>
    <property type="molecule type" value="Genomic_DNA"/>
</dbReference>
<protein>
    <recommendedName>
        <fullName evidence="4">5-formyltetrahydrofolate cyclo-ligase</fullName>
        <ecNumber evidence="4">6.3.3.2</ecNumber>
    </recommendedName>
</protein>
<keyword evidence="6" id="KW-1185">Reference proteome</keyword>
<dbReference type="InterPro" id="IPR024185">
    <property type="entry name" value="FTHF_cligase-like_sf"/>
</dbReference>
<sequence length="206" mass="21622">MCEQENGPDPRSGDAVAERKRDLRERLLTARRHTPQEVLDARAASLGAHVLAIPEVAFAGTVAAYVSMGTEPPTDAVLAALHARGAHVLLPVLLGDNDLDWAPYEGPDSLRDAGRGLREPATTPLGVDAVASADVVLVPGLAVSADGVRMGRGGGSYDRALARVGENALRVLLLHPDEIDQDVPAAPHDQRVDVVVSAEGVVRFTA</sequence>
<dbReference type="Proteomes" id="UP001596098">
    <property type="component" value="Unassembled WGS sequence"/>
</dbReference>
<comment type="caution">
    <text evidence="5">The sequence shown here is derived from an EMBL/GenBank/DDBJ whole genome shotgun (WGS) entry which is preliminary data.</text>
</comment>
<comment type="catalytic activity">
    <reaction evidence="4">
        <text>(6S)-5-formyl-5,6,7,8-tetrahydrofolate + ATP = (6R)-5,10-methenyltetrahydrofolate + ADP + phosphate</text>
        <dbReference type="Rhea" id="RHEA:10488"/>
        <dbReference type="ChEBI" id="CHEBI:30616"/>
        <dbReference type="ChEBI" id="CHEBI:43474"/>
        <dbReference type="ChEBI" id="CHEBI:57455"/>
        <dbReference type="ChEBI" id="CHEBI:57457"/>
        <dbReference type="ChEBI" id="CHEBI:456216"/>
        <dbReference type="EC" id="6.3.3.2"/>
    </reaction>
</comment>
<comment type="similarity">
    <text evidence="1 4">Belongs to the 5-formyltetrahydrofolate cyclo-ligase family.</text>
</comment>
<dbReference type="Pfam" id="PF01812">
    <property type="entry name" value="5-FTHF_cyc-lig"/>
    <property type="match status" value="1"/>
</dbReference>
<organism evidence="5 6">
    <name type="scientific">Nocardioides yefusunii</name>
    <dbReference type="NCBI Taxonomy" id="2500546"/>
    <lineage>
        <taxon>Bacteria</taxon>
        <taxon>Bacillati</taxon>
        <taxon>Actinomycetota</taxon>
        <taxon>Actinomycetes</taxon>
        <taxon>Propionibacteriales</taxon>
        <taxon>Nocardioidaceae</taxon>
        <taxon>Nocardioides</taxon>
    </lineage>
</organism>
<evidence type="ECO:0000256" key="1">
    <source>
        <dbReference type="ARBA" id="ARBA00010638"/>
    </source>
</evidence>
<accession>A0ABW1R0L0</accession>